<evidence type="ECO:0000313" key="9">
    <source>
        <dbReference type="Proteomes" id="UP000031668"/>
    </source>
</evidence>
<dbReference type="OMA" id="VHYPLSK"/>
<dbReference type="PANTHER" id="PTHR46218">
    <property type="entry name" value="LASP"/>
    <property type="match status" value="1"/>
</dbReference>
<organism evidence="8 9">
    <name type="scientific">Thelohanellus kitauei</name>
    <name type="common">Myxosporean</name>
    <dbReference type="NCBI Taxonomy" id="669202"/>
    <lineage>
        <taxon>Eukaryota</taxon>
        <taxon>Metazoa</taxon>
        <taxon>Cnidaria</taxon>
        <taxon>Myxozoa</taxon>
        <taxon>Myxosporea</taxon>
        <taxon>Bivalvulida</taxon>
        <taxon>Platysporina</taxon>
        <taxon>Myxobolidae</taxon>
        <taxon>Thelohanellus</taxon>
    </lineage>
</organism>
<evidence type="ECO:0000256" key="4">
    <source>
        <dbReference type="ARBA" id="ARBA00023038"/>
    </source>
</evidence>
<dbReference type="AlphaFoldDB" id="A0A0C2MIP6"/>
<gene>
    <name evidence="8" type="ORF">RF11_09762</name>
</gene>
<dbReference type="SUPFAM" id="SSF57716">
    <property type="entry name" value="Glucocorticoid receptor-like (DNA-binding domain)"/>
    <property type="match status" value="1"/>
</dbReference>
<evidence type="ECO:0000256" key="2">
    <source>
        <dbReference type="ARBA" id="ARBA00022737"/>
    </source>
</evidence>
<dbReference type="PANTHER" id="PTHR46218:SF4">
    <property type="entry name" value="LIM AND SH3 DOMAIN PROTEIN LASP"/>
    <property type="match status" value="1"/>
</dbReference>
<protein>
    <submittedName>
        <fullName evidence="8">LIM and SH3 domain protein 1</fullName>
    </submittedName>
</protein>
<feature type="compositionally biased region" description="Polar residues" evidence="6">
    <location>
        <begin position="113"/>
        <end position="123"/>
    </location>
</feature>
<feature type="region of interest" description="Disordered" evidence="6">
    <location>
        <begin position="98"/>
        <end position="123"/>
    </location>
</feature>
<dbReference type="EMBL" id="JWZT01003372">
    <property type="protein sequence ID" value="KII66956.1"/>
    <property type="molecule type" value="Genomic_DNA"/>
</dbReference>
<keyword evidence="1 5" id="KW-0479">Metal-binding</keyword>
<dbReference type="SUPFAM" id="SSF50044">
    <property type="entry name" value="SH3-domain"/>
    <property type="match status" value="1"/>
</dbReference>
<dbReference type="InterPro" id="IPR001781">
    <property type="entry name" value="Znf_LIM"/>
</dbReference>
<evidence type="ECO:0000256" key="5">
    <source>
        <dbReference type="PROSITE-ProRule" id="PRU00125"/>
    </source>
</evidence>
<dbReference type="Proteomes" id="UP000031668">
    <property type="component" value="Unassembled WGS sequence"/>
</dbReference>
<dbReference type="Pfam" id="PF00412">
    <property type="entry name" value="LIM"/>
    <property type="match status" value="1"/>
</dbReference>
<accession>A0A0C2MIP6</accession>
<dbReference type="Gene3D" id="2.10.110.10">
    <property type="entry name" value="Cysteine Rich Protein"/>
    <property type="match status" value="1"/>
</dbReference>
<dbReference type="GO" id="GO:0046872">
    <property type="term" value="F:metal ion binding"/>
    <property type="evidence" value="ECO:0007669"/>
    <property type="project" value="UniProtKB-KW"/>
</dbReference>
<reference evidence="8 9" key="1">
    <citation type="journal article" date="2014" name="Genome Biol. Evol.">
        <title>The genome of the myxosporean Thelohanellus kitauei shows adaptations to nutrient acquisition within its fish host.</title>
        <authorList>
            <person name="Yang Y."/>
            <person name="Xiong J."/>
            <person name="Zhou Z."/>
            <person name="Huo F."/>
            <person name="Miao W."/>
            <person name="Ran C."/>
            <person name="Liu Y."/>
            <person name="Zhang J."/>
            <person name="Feng J."/>
            <person name="Wang M."/>
            <person name="Wang M."/>
            <person name="Wang L."/>
            <person name="Yao B."/>
        </authorList>
    </citation>
    <scope>NUCLEOTIDE SEQUENCE [LARGE SCALE GENOMIC DNA]</scope>
    <source>
        <strain evidence="8">Wuqing</strain>
    </source>
</reference>
<feature type="region of interest" description="Disordered" evidence="6">
    <location>
        <begin position="139"/>
        <end position="161"/>
    </location>
</feature>
<dbReference type="GO" id="GO:0051015">
    <property type="term" value="F:actin filament binding"/>
    <property type="evidence" value="ECO:0007669"/>
    <property type="project" value="TreeGrafter"/>
</dbReference>
<dbReference type="GO" id="GO:0005925">
    <property type="term" value="C:focal adhesion"/>
    <property type="evidence" value="ECO:0007669"/>
    <property type="project" value="TreeGrafter"/>
</dbReference>
<keyword evidence="4 5" id="KW-0440">LIM domain</keyword>
<comment type="caution">
    <text evidence="8">The sequence shown here is derived from an EMBL/GenBank/DDBJ whole genome shotgun (WGS) entry which is preliminary data.</text>
</comment>
<evidence type="ECO:0000313" key="8">
    <source>
        <dbReference type="EMBL" id="KII66956.1"/>
    </source>
</evidence>
<evidence type="ECO:0000256" key="1">
    <source>
        <dbReference type="ARBA" id="ARBA00022723"/>
    </source>
</evidence>
<feature type="domain" description="LIM zinc-binding" evidence="7">
    <location>
        <begin position="2"/>
        <end position="62"/>
    </location>
</feature>
<proteinExistence type="predicted"/>
<dbReference type="InterPro" id="IPR051759">
    <property type="entry name" value="LIM-SH3_domain_protein"/>
</dbReference>
<dbReference type="PROSITE" id="PS50023">
    <property type="entry name" value="LIM_DOMAIN_2"/>
    <property type="match status" value="1"/>
</dbReference>
<dbReference type="Gene3D" id="2.30.30.40">
    <property type="entry name" value="SH3 Domains"/>
    <property type="match status" value="1"/>
</dbReference>
<keyword evidence="2" id="KW-0677">Repeat</keyword>
<name>A0A0C2MIP6_THEKT</name>
<keyword evidence="3 5" id="KW-0862">Zinc</keyword>
<keyword evidence="9" id="KW-1185">Reference proteome</keyword>
<evidence type="ECO:0000256" key="3">
    <source>
        <dbReference type="ARBA" id="ARBA00022833"/>
    </source>
</evidence>
<evidence type="ECO:0000256" key="6">
    <source>
        <dbReference type="SAM" id="MobiDB-lite"/>
    </source>
</evidence>
<sequence length="231" mass="25819">MEVCVKCRKAAYPVEKLSFLDQVWHKKCFTCASCGCTLNLQNAKGFEKKPYCVTHYPKLVATPIGVDPETQRNTDAQSNVSSVHYKAQGRTTRFASEYVPKSSPKTAGDSGDVASSATEAGIGSTTSSEYKSMFRAKSFHTDESPSATTADSEFQRRLPQRRSSLTMDVETYSDPKYFCITEFKKTRDDEVDTAVDDLLFVEKVFDDGWAYALNSRTGLKGILPFNFLEKR</sequence>
<evidence type="ECO:0000259" key="7">
    <source>
        <dbReference type="PROSITE" id="PS50023"/>
    </source>
</evidence>
<dbReference type="InterPro" id="IPR036028">
    <property type="entry name" value="SH3-like_dom_sf"/>
</dbReference>
<dbReference type="PROSITE" id="PS00478">
    <property type="entry name" value="LIM_DOMAIN_1"/>
    <property type="match status" value="1"/>
</dbReference>
<dbReference type="SMART" id="SM00132">
    <property type="entry name" value="LIM"/>
    <property type="match status" value="1"/>
</dbReference>
<dbReference type="OrthoDB" id="5971719at2759"/>